<comment type="caution">
    <text evidence="2">The sequence shown here is derived from an EMBL/GenBank/DDBJ whole genome shotgun (WGS) entry which is preliminary data.</text>
</comment>
<keyword evidence="3" id="KW-1185">Reference proteome</keyword>
<evidence type="ECO:0000256" key="1">
    <source>
        <dbReference type="SAM" id="MobiDB-lite"/>
    </source>
</evidence>
<evidence type="ECO:0000313" key="2">
    <source>
        <dbReference type="EMBL" id="KAK7038884.1"/>
    </source>
</evidence>
<dbReference type="Proteomes" id="UP001383192">
    <property type="component" value="Unassembled WGS sequence"/>
</dbReference>
<accession>A0AAW0CM75</accession>
<dbReference type="AlphaFoldDB" id="A0AAW0CM75"/>
<reference evidence="2 3" key="1">
    <citation type="submission" date="2024-01" db="EMBL/GenBank/DDBJ databases">
        <title>A draft genome for a cacao thread blight-causing isolate of Paramarasmius palmivorus.</title>
        <authorList>
            <person name="Baruah I.K."/>
            <person name="Bukari Y."/>
            <person name="Amoako-Attah I."/>
            <person name="Meinhardt L.W."/>
            <person name="Bailey B.A."/>
            <person name="Cohen S.P."/>
        </authorList>
    </citation>
    <scope>NUCLEOTIDE SEQUENCE [LARGE SCALE GENOMIC DNA]</scope>
    <source>
        <strain evidence="2 3">GH-12</strain>
    </source>
</reference>
<sequence length="245" mass="27610">MADSMKNNINDDYDSYVATTSDVGHLTNLLPSIFQGTMSRIWSFVSVSNEGEMVHNEQRGHSIAEEQIDQEEAGEDDSLHLPGHFMETVPVTIAPDEPALIQDTLAAEHASVALSEATTLVEATFVEEHNTLDDFDPILEPTTFRHTTFSTTSTLVESRPVSQSAPPLWLHRRPLGSKVCGDDDYRLPPPPPSRRSEMSRTTQRLPRKVPTFIGHEERYASSLWLYRKPKEIRHRPRVPIIARLS</sequence>
<proteinExistence type="predicted"/>
<name>A0AAW0CM75_9AGAR</name>
<feature type="region of interest" description="Disordered" evidence="1">
    <location>
        <begin position="180"/>
        <end position="204"/>
    </location>
</feature>
<gene>
    <name evidence="2" type="ORF">VNI00_010518</name>
</gene>
<evidence type="ECO:0000313" key="3">
    <source>
        <dbReference type="Proteomes" id="UP001383192"/>
    </source>
</evidence>
<protein>
    <submittedName>
        <fullName evidence="2">Uncharacterized protein</fullName>
    </submittedName>
</protein>
<organism evidence="2 3">
    <name type="scientific">Paramarasmius palmivorus</name>
    <dbReference type="NCBI Taxonomy" id="297713"/>
    <lineage>
        <taxon>Eukaryota</taxon>
        <taxon>Fungi</taxon>
        <taxon>Dikarya</taxon>
        <taxon>Basidiomycota</taxon>
        <taxon>Agaricomycotina</taxon>
        <taxon>Agaricomycetes</taxon>
        <taxon>Agaricomycetidae</taxon>
        <taxon>Agaricales</taxon>
        <taxon>Marasmiineae</taxon>
        <taxon>Marasmiaceae</taxon>
        <taxon>Paramarasmius</taxon>
    </lineage>
</organism>
<dbReference type="EMBL" id="JAYKXP010000042">
    <property type="protein sequence ID" value="KAK7038884.1"/>
    <property type="molecule type" value="Genomic_DNA"/>
</dbReference>